<comment type="caution">
    <text evidence="2">The sequence shown here is derived from an EMBL/GenBank/DDBJ whole genome shotgun (WGS) entry which is preliminary data.</text>
</comment>
<gene>
    <name evidence="2" type="ORF">DEB45_14090</name>
</gene>
<protein>
    <submittedName>
        <fullName evidence="2">Uncharacterized protein</fullName>
    </submittedName>
</protein>
<evidence type="ECO:0000313" key="2">
    <source>
        <dbReference type="EMBL" id="HBU52381.1"/>
    </source>
</evidence>
<keyword evidence="1" id="KW-0732">Signal</keyword>
<name>A0A358E1H8_9ALTE</name>
<dbReference type="EMBL" id="DONK01000218">
    <property type="protein sequence ID" value="HBU52381.1"/>
    <property type="molecule type" value="Genomic_DNA"/>
</dbReference>
<evidence type="ECO:0000313" key="3">
    <source>
        <dbReference type="Proteomes" id="UP000264779"/>
    </source>
</evidence>
<feature type="signal peptide" evidence="1">
    <location>
        <begin position="1"/>
        <end position="28"/>
    </location>
</feature>
<reference evidence="2 3" key="1">
    <citation type="journal article" date="2018" name="Nat. Biotechnol.">
        <title>A standardized bacterial taxonomy based on genome phylogeny substantially revises the tree of life.</title>
        <authorList>
            <person name="Parks D.H."/>
            <person name="Chuvochina M."/>
            <person name="Waite D.W."/>
            <person name="Rinke C."/>
            <person name="Skarshewski A."/>
            <person name="Chaumeil P.A."/>
            <person name="Hugenholtz P."/>
        </authorList>
    </citation>
    <scope>NUCLEOTIDE SEQUENCE [LARGE SCALE GENOMIC DNA]</scope>
    <source>
        <strain evidence="2">UBA11621</strain>
    </source>
</reference>
<proteinExistence type="predicted"/>
<evidence type="ECO:0000256" key="1">
    <source>
        <dbReference type="SAM" id="SignalP"/>
    </source>
</evidence>
<dbReference type="GeneID" id="78253730"/>
<sequence>MFTNFTNRTAISMTALTLLATSAFGAQANEPENELGRYTDYLVSSAVAQVKQEISLDITHEVLTASHIFEPTIEEDNSLMADITITPMTQDSVTKKDDV</sequence>
<organism evidence="2 3">
    <name type="scientific">Alteromonas australica</name>
    <dbReference type="NCBI Taxonomy" id="589873"/>
    <lineage>
        <taxon>Bacteria</taxon>
        <taxon>Pseudomonadati</taxon>
        <taxon>Pseudomonadota</taxon>
        <taxon>Gammaproteobacteria</taxon>
        <taxon>Alteromonadales</taxon>
        <taxon>Alteromonadaceae</taxon>
        <taxon>Alteromonas/Salinimonas group</taxon>
        <taxon>Alteromonas</taxon>
    </lineage>
</organism>
<feature type="chain" id="PRO_5030066956" evidence="1">
    <location>
        <begin position="29"/>
        <end position="99"/>
    </location>
</feature>
<dbReference type="RefSeq" id="WP_044446035.1">
    <property type="nucleotide sequence ID" value="NZ_CAJXAX010000012.1"/>
</dbReference>
<accession>A0A358E1H8</accession>
<dbReference type="AlphaFoldDB" id="A0A358E1H8"/>
<dbReference type="OrthoDB" id="6335540at2"/>
<dbReference type="Proteomes" id="UP000264779">
    <property type="component" value="Unassembled WGS sequence"/>
</dbReference>